<dbReference type="EMBL" id="JMIX01000012">
    <property type="protein sequence ID" value="KEO90608.1"/>
    <property type="molecule type" value="Genomic_DNA"/>
</dbReference>
<organism evidence="2 3">
    <name type="scientific">Erythrobacter litoralis</name>
    <dbReference type="NCBI Taxonomy" id="39960"/>
    <lineage>
        <taxon>Bacteria</taxon>
        <taxon>Pseudomonadati</taxon>
        <taxon>Pseudomonadota</taxon>
        <taxon>Alphaproteobacteria</taxon>
        <taxon>Sphingomonadales</taxon>
        <taxon>Erythrobacteraceae</taxon>
        <taxon>Erythrobacter/Porphyrobacter group</taxon>
        <taxon>Erythrobacter</taxon>
    </lineage>
</organism>
<feature type="domain" description="SnoaL-like" evidence="1">
    <location>
        <begin position="13"/>
        <end position="122"/>
    </location>
</feature>
<dbReference type="Pfam" id="PF12680">
    <property type="entry name" value="SnoaL_2"/>
    <property type="match status" value="1"/>
</dbReference>
<evidence type="ECO:0000259" key="1">
    <source>
        <dbReference type="Pfam" id="PF12680"/>
    </source>
</evidence>
<dbReference type="SUPFAM" id="SSF54427">
    <property type="entry name" value="NTF2-like"/>
    <property type="match status" value="1"/>
</dbReference>
<protein>
    <recommendedName>
        <fullName evidence="1">SnoaL-like domain-containing protein</fullName>
    </recommendedName>
</protein>
<evidence type="ECO:0000313" key="2">
    <source>
        <dbReference type="EMBL" id="KEO90608.1"/>
    </source>
</evidence>
<dbReference type="InterPro" id="IPR032710">
    <property type="entry name" value="NTF2-like_dom_sf"/>
</dbReference>
<evidence type="ECO:0000313" key="3">
    <source>
        <dbReference type="Proteomes" id="UP000027866"/>
    </source>
</evidence>
<name>A0A074MFJ9_9SPHN</name>
<gene>
    <name evidence="2" type="ORF">EH32_01945</name>
</gene>
<comment type="caution">
    <text evidence="2">The sequence shown here is derived from an EMBL/GenBank/DDBJ whole genome shotgun (WGS) entry which is preliminary data.</text>
</comment>
<dbReference type="Gene3D" id="3.10.450.50">
    <property type="match status" value="1"/>
</dbReference>
<dbReference type="AlphaFoldDB" id="A0A074MFJ9"/>
<proteinExistence type="predicted"/>
<keyword evidence="3" id="KW-1185">Reference proteome</keyword>
<dbReference type="PATRIC" id="fig|39960.10.peg.178"/>
<dbReference type="InterPro" id="IPR037401">
    <property type="entry name" value="SnoaL-like"/>
</dbReference>
<sequence length="154" mass="16858">MADTREANIALATRYYEALEAGDFEALAALHADDVVFNLVGSTPVSGRWVGKAECFGPLVADKVVGKLVPETVQFSRQWRIMCADENCVVGIMRGGGMGVNGHEYLQTYCQVMTIRDGRIAELHEFFDTALVELALNDNPTAKGPSEVARPFEF</sequence>
<dbReference type="PANTHER" id="PTHR41252:SF1">
    <property type="entry name" value="BLR2505 PROTEIN"/>
    <property type="match status" value="1"/>
</dbReference>
<dbReference type="PANTHER" id="PTHR41252">
    <property type="entry name" value="BLR2505 PROTEIN"/>
    <property type="match status" value="1"/>
</dbReference>
<reference evidence="2 3" key="1">
    <citation type="submission" date="2014-04" db="EMBL/GenBank/DDBJ databases">
        <title>A comprehensive comparison of genomes of Erythrobacter spp. Strains.</title>
        <authorList>
            <person name="Zheng Q."/>
        </authorList>
    </citation>
    <scope>NUCLEOTIDE SEQUENCE [LARGE SCALE GENOMIC DNA]</scope>
    <source>
        <strain evidence="2 3">DSM 8509</strain>
    </source>
</reference>
<accession>A0A074MFJ9</accession>
<dbReference type="KEGG" id="elq:Ga0102493_111112"/>
<dbReference type="RefSeq" id="WP_034905800.1">
    <property type="nucleotide sequence ID" value="NZ_CP017057.1"/>
</dbReference>
<dbReference type="Proteomes" id="UP000027866">
    <property type="component" value="Unassembled WGS sequence"/>
</dbReference>